<keyword evidence="2" id="KW-1185">Reference proteome</keyword>
<evidence type="ECO:0000313" key="1">
    <source>
        <dbReference type="EMBL" id="CAG8849848.1"/>
    </source>
</evidence>
<name>A0ACA9SXP1_9GLOM</name>
<reference evidence="1" key="1">
    <citation type="submission" date="2021-06" db="EMBL/GenBank/DDBJ databases">
        <authorList>
            <person name="Kallberg Y."/>
            <person name="Tangrot J."/>
            <person name="Rosling A."/>
        </authorList>
    </citation>
    <scope>NUCLEOTIDE SEQUENCE</scope>
    <source>
        <strain evidence="1">MA461A</strain>
    </source>
</reference>
<organism evidence="1 2">
    <name type="scientific">Racocetra persica</name>
    <dbReference type="NCBI Taxonomy" id="160502"/>
    <lineage>
        <taxon>Eukaryota</taxon>
        <taxon>Fungi</taxon>
        <taxon>Fungi incertae sedis</taxon>
        <taxon>Mucoromycota</taxon>
        <taxon>Glomeromycotina</taxon>
        <taxon>Glomeromycetes</taxon>
        <taxon>Diversisporales</taxon>
        <taxon>Gigasporaceae</taxon>
        <taxon>Racocetra</taxon>
    </lineage>
</organism>
<sequence length="107" mass="12850">MKISNTPNNDKAQAGDGFLYDFKEKFNVHDSEIVELDKYFRRIWRSSLSLESYPLVLKQHCDSLQKKFYNDNYLKDYQKAYLIYKLTEYQDKFNLANQTGEKRLCND</sequence>
<evidence type="ECO:0000313" key="2">
    <source>
        <dbReference type="Proteomes" id="UP000789920"/>
    </source>
</evidence>
<feature type="non-terminal residue" evidence="1">
    <location>
        <position position="107"/>
    </location>
</feature>
<gene>
    <name evidence="1" type="ORF">RPERSI_LOCUS35797</name>
</gene>
<accession>A0ACA9SXP1</accession>
<dbReference type="EMBL" id="CAJVQC010167697">
    <property type="protein sequence ID" value="CAG8849848.1"/>
    <property type="molecule type" value="Genomic_DNA"/>
</dbReference>
<proteinExistence type="predicted"/>
<dbReference type="Proteomes" id="UP000789920">
    <property type="component" value="Unassembled WGS sequence"/>
</dbReference>
<comment type="caution">
    <text evidence="1">The sequence shown here is derived from an EMBL/GenBank/DDBJ whole genome shotgun (WGS) entry which is preliminary data.</text>
</comment>
<protein>
    <submittedName>
        <fullName evidence="1">11172_t:CDS:1</fullName>
    </submittedName>
</protein>